<keyword evidence="1" id="KW-1133">Transmembrane helix</keyword>
<dbReference type="Proteomes" id="UP000886632">
    <property type="component" value="Unassembled WGS sequence"/>
</dbReference>
<organism evidence="3 6">
    <name type="scientific">Candidatus Phosphoribacter hodrii</name>
    <dbReference type="NCBI Taxonomy" id="2953743"/>
    <lineage>
        <taxon>Bacteria</taxon>
        <taxon>Bacillati</taxon>
        <taxon>Actinomycetota</taxon>
        <taxon>Actinomycetes</taxon>
        <taxon>Micrococcales</taxon>
        <taxon>Dermatophilaceae</taxon>
        <taxon>Candidatus Phosphoribacter</taxon>
    </lineage>
</organism>
<evidence type="ECO:0008006" key="7">
    <source>
        <dbReference type="Google" id="ProtNLM"/>
    </source>
</evidence>
<evidence type="ECO:0000313" key="4">
    <source>
        <dbReference type="EMBL" id="MBL0004164.1"/>
    </source>
</evidence>
<evidence type="ECO:0000313" key="2">
    <source>
        <dbReference type="EMBL" id="MBK6299528.1"/>
    </source>
</evidence>
<evidence type="ECO:0000313" key="5">
    <source>
        <dbReference type="Proteomes" id="UP000718281"/>
    </source>
</evidence>
<evidence type="ECO:0000313" key="6">
    <source>
        <dbReference type="Proteomes" id="UP000726105"/>
    </source>
</evidence>
<sequence length="72" mass="7353">MYVKSVGAAHYLEAALRARLGHARADRGASVIEWVIISAVLVILVGVVGGILYTKINSAANAVNLAPAVGGP</sequence>
<dbReference type="EMBL" id="JADKGK010000020">
    <property type="protein sequence ID" value="MBL0004164.1"/>
    <property type="molecule type" value="Genomic_DNA"/>
</dbReference>
<dbReference type="EMBL" id="JADIXZ010000001">
    <property type="protein sequence ID" value="MBK6299528.1"/>
    <property type="molecule type" value="Genomic_DNA"/>
</dbReference>
<dbReference type="EMBL" id="JADJIB010000004">
    <property type="protein sequence ID" value="MBK7273855.1"/>
    <property type="molecule type" value="Genomic_DNA"/>
</dbReference>
<keyword evidence="1" id="KW-0472">Membrane</keyword>
<comment type="caution">
    <text evidence="3">The sequence shown here is derived from an EMBL/GenBank/DDBJ whole genome shotgun (WGS) entry which is preliminary data.</text>
</comment>
<accession>A0A935IKM0</accession>
<keyword evidence="1" id="KW-0812">Transmembrane</keyword>
<protein>
    <recommendedName>
        <fullName evidence="7">Flp family type IVb pilin</fullName>
    </recommendedName>
</protein>
<name>A0A935IKM0_9MICO</name>
<evidence type="ECO:0000256" key="1">
    <source>
        <dbReference type="SAM" id="Phobius"/>
    </source>
</evidence>
<proteinExistence type="predicted"/>
<evidence type="ECO:0000313" key="3">
    <source>
        <dbReference type="EMBL" id="MBK7273855.1"/>
    </source>
</evidence>
<gene>
    <name evidence="2" type="ORF">IPF40_00260</name>
    <name evidence="3" type="ORF">IPI13_12025</name>
    <name evidence="4" type="ORF">IPP00_09310</name>
</gene>
<dbReference type="AlphaFoldDB" id="A0A935IKM0"/>
<dbReference type="Proteomes" id="UP000726105">
    <property type="component" value="Unassembled WGS sequence"/>
</dbReference>
<feature type="transmembrane region" description="Helical" evidence="1">
    <location>
        <begin position="34"/>
        <end position="53"/>
    </location>
</feature>
<reference evidence="5 6" key="1">
    <citation type="submission" date="2020-10" db="EMBL/GenBank/DDBJ databases">
        <title>Connecting structure to function with the recovery of over 1000 high-quality activated sludge metagenome-assembled genomes encoding full-length rRNA genes using long-read sequencing.</title>
        <authorList>
            <person name="Singleton C.M."/>
            <person name="Petriglieri F."/>
            <person name="Kristensen J.M."/>
            <person name="Kirkegaard R.H."/>
            <person name="Michaelsen T.Y."/>
            <person name="Andersen M.H."/>
            <person name="Karst S.M."/>
            <person name="Dueholm M.S."/>
            <person name="Nielsen P.H."/>
            <person name="Albertsen M."/>
        </authorList>
    </citation>
    <scope>NUCLEOTIDE SEQUENCE [LARGE SCALE GENOMIC DNA]</scope>
    <source>
        <strain evidence="2">AalE_18-Q3-R2-46_BAT3C.188</strain>
        <strain evidence="3">Ega_18-Q3-R5-49_MAXAC.001</strain>
        <strain evidence="4">Ribe_18-Q3-R11-54_MAXAC.001</strain>
    </source>
</reference>
<dbReference type="Proteomes" id="UP000718281">
    <property type="component" value="Unassembled WGS sequence"/>
</dbReference>